<evidence type="ECO:0000313" key="3">
    <source>
        <dbReference type="Proteomes" id="UP000799423"/>
    </source>
</evidence>
<organism evidence="2 3">
    <name type="scientific">Plenodomus tracheiphilus IPT5</name>
    <dbReference type="NCBI Taxonomy" id="1408161"/>
    <lineage>
        <taxon>Eukaryota</taxon>
        <taxon>Fungi</taxon>
        <taxon>Dikarya</taxon>
        <taxon>Ascomycota</taxon>
        <taxon>Pezizomycotina</taxon>
        <taxon>Dothideomycetes</taxon>
        <taxon>Pleosporomycetidae</taxon>
        <taxon>Pleosporales</taxon>
        <taxon>Pleosporineae</taxon>
        <taxon>Leptosphaeriaceae</taxon>
        <taxon>Plenodomus</taxon>
    </lineage>
</organism>
<evidence type="ECO:0000256" key="1">
    <source>
        <dbReference type="SAM" id="Phobius"/>
    </source>
</evidence>
<evidence type="ECO:0000313" key="2">
    <source>
        <dbReference type="EMBL" id="KAF2850743.1"/>
    </source>
</evidence>
<reference evidence="2" key="1">
    <citation type="submission" date="2020-01" db="EMBL/GenBank/DDBJ databases">
        <authorList>
            <consortium name="DOE Joint Genome Institute"/>
            <person name="Haridas S."/>
            <person name="Albert R."/>
            <person name="Binder M."/>
            <person name="Bloem J."/>
            <person name="Labutti K."/>
            <person name="Salamov A."/>
            <person name="Andreopoulos B."/>
            <person name="Baker S.E."/>
            <person name="Barry K."/>
            <person name="Bills G."/>
            <person name="Bluhm B.H."/>
            <person name="Cannon C."/>
            <person name="Castanera R."/>
            <person name="Culley D.E."/>
            <person name="Daum C."/>
            <person name="Ezra D."/>
            <person name="Gonzalez J.B."/>
            <person name="Henrissat B."/>
            <person name="Kuo A."/>
            <person name="Liang C."/>
            <person name="Lipzen A."/>
            <person name="Lutzoni F."/>
            <person name="Magnuson J."/>
            <person name="Mondo S."/>
            <person name="Nolan M."/>
            <person name="Ohm R."/>
            <person name="Pangilinan J."/>
            <person name="Park H.-J."/>
            <person name="Ramirez L."/>
            <person name="Alfaro M."/>
            <person name="Sun H."/>
            <person name="Tritt A."/>
            <person name="Yoshinaga Y."/>
            <person name="Zwiers L.-H."/>
            <person name="Turgeon B.G."/>
            <person name="Goodwin S.B."/>
            <person name="Spatafora J.W."/>
            <person name="Crous P.W."/>
            <person name="Grigoriev I.V."/>
        </authorList>
    </citation>
    <scope>NUCLEOTIDE SEQUENCE</scope>
    <source>
        <strain evidence="2">IPT5</strain>
    </source>
</reference>
<dbReference type="AlphaFoldDB" id="A0A6A7B5Y6"/>
<keyword evidence="1" id="KW-1133">Transmembrane helix</keyword>
<proteinExistence type="predicted"/>
<keyword evidence="1" id="KW-0472">Membrane</keyword>
<keyword evidence="1" id="KW-0812">Transmembrane</keyword>
<sequence length="134" mass="15606">MDLRLAYGLWVLLYHCIVTAFGHCSISRRPRMEADSHPECQNIFRIITKSYPHLGVRPSEFPYTCNQHQLIPLEWDTTHYSMSREANTAKTFRTVTAMQMLPHAHTFFDPQTIVHTKHQQRHPCALIELTLAFG</sequence>
<protein>
    <submittedName>
        <fullName evidence="2">Uncharacterized protein</fullName>
    </submittedName>
</protein>
<keyword evidence="3" id="KW-1185">Reference proteome</keyword>
<gene>
    <name evidence="2" type="ORF">T440DRAFT_83864</name>
</gene>
<name>A0A6A7B5Y6_9PLEO</name>
<accession>A0A6A7B5Y6</accession>
<dbReference type="Proteomes" id="UP000799423">
    <property type="component" value="Unassembled WGS sequence"/>
</dbReference>
<feature type="transmembrane region" description="Helical" evidence="1">
    <location>
        <begin position="6"/>
        <end position="26"/>
    </location>
</feature>
<dbReference type="EMBL" id="MU006305">
    <property type="protein sequence ID" value="KAF2850743.1"/>
    <property type="molecule type" value="Genomic_DNA"/>
</dbReference>